<accession>A0A1B1NA73</accession>
<dbReference type="CDD" id="cd00009">
    <property type="entry name" value="AAA"/>
    <property type="match status" value="1"/>
</dbReference>
<proteinExistence type="inferred from homology"/>
<dbReference type="OrthoDB" id="9773429at2"/>
<keyword evidence="2" id="KW-0547">Nucleotide-binding</keyword>
<dbReference type="KEGG" id="serj:SGUI_0908"/>
<dbReference type="SMART" id="SM00382">
    <property type="entry name" value="AAA"/>
    <property type="match status" value="1"/>
</dbReference>
<dbReference type="EMBL" id="CP014989">
    <property type="protein sequence ID" value="ANS78304.1"/>
    <property type="molecule type" value="Genomic_DNA"/>
</dbReference>
<dbReference type="InterPro" id="IPR027417">
    <property type="entry name" value="P-loop_NTPase"/>
</dbReference>
<dbReference type="SUPFAM" id="SSF52540">
    <property type="entry name" value="P-loop containing nucleoside triphosphate hydrolases"/>
    <property type="match status" value="1"/>
</dbReference>
<dbReference type="STRING" id="1758689.SGUI_0908"/>
<dbReference type="EMBL" id="CP014989">
    <property type="protein sequence ID" value="ANS79340.1"/>
    <property type="molecule type" value="Genomic_DNA"/>
</dbReference>
<dbReference type="GO" id="GO:0005524">
    <property type="term" value="F:ATP binding"/>
    <property type="evidence" value="ECO:0007669"/>
    <property type="project" value="UniProtKB-KW"/>
</dbReference>
<sequence length="266" mass="28767">MSAATPAVTALGADAAQAAVTAAAKALGLPTVREEAARYAAAAAKARLTHLAFLAEVLSAECDDREHRRRQRRINEAKFPRHKRLSDFDTARLPDLPAATLAHLGTGAWIEAGQPLVLLGDSGTGKTHLLIALGMAAAEQGHRVRYITTAALVNELTEAADDKQLTRVVNRYARLDLLCLDEIGYVHLDPRGAELLFQIITAREERASIACASNAPFSEWGTTFTDPRLAAAVVDRLTFNAHIINTGTQSYRLATTRTRQEVTPPR</sequence>
<dbReference type="RefSeq" id="WP_066636906.1">
    <property type="nucleotide sequence ID" value="NZ_CP014989.1"/>
</dbReference>
<dbReference type="KEGG" id="serj:SGUI_1603"/>
<evidence type="ECO:0000313" key="5">
    <source>
        <dbReference type="EMBL" id="ANS78304.1"/>
    </source>
</evidence>
<feature type="domain" description="AAA+ ATPase" evidence="4">
    <location>
        <begin position="112"/>
        <end position="245"/>
    </location>
</feature>
<dbReference type="Proteomes" id="UP000092482">
    <property type="component" value="Chromosome"/>
</dbReference>
<evidence type="ECO:0000313" key="8">
    <source>
        <dbReference type="Proteomes" id="UP000092482"/>
    </source>
</evidence>
<dbReference type="InterPro" id="IPR002611">
    <property type="entry name" value="IstB_ATP-bd"/>
</dbReference>
<dbReference type="PRINTS" id="PR00051">
    <property type="entry name" value="DNAA"/>
</dbReference>
<dbReference type="InterPro" id="IPR003593">
    <property type="entry name" value="AAA+_ATPase"/>
</dbReference>
<dbReference type="InterPro" id="IPR047661">
    <property type="entry name" value="IstB"/>
</dbReference>
<evidence type="ECO:0000313" key="7">
    <source>
        <dbReference type="EMBL" id="ANS79340.1"/>
    </source>
</evidence>
<evidence type="ECO:0000256" key="2">
    <source>
        <dbReference type="ARBA" id="ARBA00022741"/>
    </source>
</evidence>
<evidence type="ECO:0000256" key="3">
    <source>
        <dbReference type="ARBA" id="ARBA00022840"/>
    </source>
</evidence>
<dbReference type="EMBL" id="CP014989">
    <property type="protein sequence ID" value="ANS78999.1"/>
    <property type="molecule type" value="Genomic_DNA"/>
</dbReference>
<dbReference type="GO" id="GO:0006260">
    <property type="term" value="P:DNA replication"/>
    <property type="evidence" value="ECO:0007669"/>
    <property type="project" value="TreeGrafter"/>
</dbReference>
<keyword evidence="3" id="KW-0067">ATP-binding</keyword>
<dbReference type="InterPro" id="IPR020591">
    <property type="entry name" value="Chromosome_initiator_DnaA-like"/>
</dbReference>
<comment type="similarity">
    <text evidence="1">Belongs to the IS21/IS1162 putative ATP-binding protein family.</text>
</comment>
<dbReference type="AlphaFoldDB" id="A0A1B1NA73"/>
<organism evidence="5 8">
    <name type="scientific">Serinicoccus hydrothermalis</name>
    <dbReference type="NCBI Taxonomy" id="1758689"/>
    <lineage>
        <taxon>Bacteria</taxon>
        <taxon>Bacillati</taxon>
        <taxon>Actinomycetota</taxon>
        <taxon>Actinomycetes</taxon>
        <taxon>Micrococcales</taxon>
        <taxon>Ornithinimicrobiaceae</taxon>
        <taxon>Serinicoccus</taxon>
    </lineage>
</organism>
<dbReference type="InterPro" id="IPR028350">
    <property type="entry name" value="DNAC/IstB-like"/>
</dbReference>
<keyword evidence="8" id="KW-1185">Reference proteome</keyword>
<dbReference type="PIRSF" id="PIRSF003073">
    <property type="entry name" value="DNAC_TnpB_IstB"/>
    <property type="match status" value="1"/>
</dbReference>
<dbReference type="PANTHER" id="PTHR30050:SF4">
    <property type="entry name" value="ATP-BINDING PROTEIN RV3427C IN INSERTION SEQUENCE-RELATED"/>
    <property type="match status" value="1"/>
</dbReference>
<dbReference type="PANTHER" id="PTHR30050">
    <property type="entry name" value="CHROMOSOMAL REPLICATION INITIATOR PROTEIN DNAA"/>
    <property type="match status" value="1"/>
</dbReference>
<dbReference type="Gene3D" id="3.40.50.300">
    <property type="entry name" value="P-loop containing nucleotide triphosphate hydrolases"/>
    <property type="match status" value="1"/>
</dbReference>
<gene>
    <name evidence="5" type="ORF">SGUI_0908</name>
    <name evidence="6" type="ORF">SGUI_1603</name>
    <name evidence="7" type="ORF">SGUI_1944</name>
</gene>
<evidence type="ECO:0000259" key="4">
    <source>
        <dbReference type="SMART" id="SM00382"/>
    </source>
</evidence>
<protein>
    <submittedName>
        <fullName evidence="5">Mobile element protein</fullName>
    </submittedName>
</protein>
<evidence type="ECO:0000313" key="6">
    <source>
        <dbReference type="EMBL" id="ANS78999.1"/>
    </source>
</evidence>
<evidence type="ECO:0000256" key="1">
    <source>
        <dbReference type="ARBA" id="ARBA00008059"/>
    </source>
</evidence>
<dbReference type="Pfam" id="PF01695">
    <property type="entry name" value="IstB_IS21"/>
    <property type="match status" value="1"/>
</dbReference>
<name>A0A1B1NA73_9MICO</name>
<reference evidence="5 8" key="1">
    <citation type="submission" date="2016-03" db="EMBL/GenBank/DDBJ databases">
        <title>Shallow-sea hydrothermal system.</title>
        <authorList>
            <person name="Tang K."/>
        </authorList>
    </citation>
    <scope>NUCLEOTIDE SEQUENCE [LARGE SCALE GENOMIC DNA]</scope>
    <source>
        <strain evidence="5 8">JLT9</strain>
    </source>
</reference>
<dbReference type="KEGG" id="serj:SGUI_1944"/>
<dbReference type="NCBIfam" id="NF038214">
    <property type="entry name" value="IS21_help_AAA"/>
    <property type="match status" value="1"/>
</dbReference>
<dbReference type="PATRIC" id="fig|1758689.4.peg.1652"/>